<feature type="transmembrane region" description="Helical" evidence="1">
    <location>
        <begin position="100"/>
        <end position="118"/>
    </location>
</feature>
<keyword evidence="1" id="KW-0812">Transmembrane</keyword>
<comment type="caution">
    <text evidence="3">The sequence shown here is derived from an EMBL/GenBank/DDBJ whole genome shotgun (WGS) entry which is preliminary data.</text>
</comment>
<keyword evidence="1" id="KW-1133">Transmembrane helix</keyword>
<keyword evidence="4" id="KW-1185">Reference proteome</keyword>
<dbReference type="Proteomes" id="UP000267535">
    <property type="component" value="Unassembled WGS sequence"/>
</dbReference>
<dbReference type="RefSeq" id="WP_124926221.1">
    <property type="nucleotide sequence ID" value="NZ_BMOH01000004.1"/>
</dbReference>
<feature type="transmembrane region" description="Helical" evidence="1">
    <location>
        <begin position="44"/>
        <end position="61"/>
    </location>
</feature>
<evidence type="ECO:0000313" key="3">
    <source>
        <dbReference type="EMBL" id="RRC99383.1"/>
    </source>
</evidence>
<gene>
    <name evidence="3" type="ORF">EHS89_11110</name>
</gene>
<reference evidence="3 4" key="1">
    <citation type="submission" date="2018-11" db="EMBL/GenBank/DDBJ databases">
        <title>The draft genome sequence of Amphritea balenae JAMM 1525T.</title>
        <authorList>
            <person name="Fang Z."/>
            <person name="Zhang Y."/>
            <person name="Han X."/>
        </authorList>
    </citation>
    <scope>NUCLEOTIDE SEQUENCE [LARGE SCALE GENOMIC DNA]</scope>
    <source>
        <strain evidence="3 4">JAMM 1525</strain>
    </source>
</reference>
<dbReference type="InterPro" id="IPR009936">
    <property type="entry name" value="DUF1468"/>
</dbReference>
<evidence type="ECO:0000313" key="4">
    <source>
        <dbReference type="Proteomes" id="UP000267535"/>
    </source>
</evidence>
<proteinExistence type="predicted"/>
<feature type="transmembrane region" description="Helical" evidence="1">
    <location>
        <begin position="7"/>
        <end position="24"/>
    </location>
</feature>
<dbReference type="AlphaFoldDB" id="A0A3P1SQI8"/>
<feature type="transmembrane region" description="Helical" evidence="1">
    <location>
        <begin position="73"/>
        <end position="94"/>
    </location>
</feature>
<sequence>MDRRKVDVVLSTVIIIASLIILTYDNFVEGGAESDLGSMTLPRVVAALMIFFSGSIGIQSLKKLYNNAEIESAELIITNGFSGIFIYIGIFVAYWLAVPYIGFLVATPFVMFAIAILLGGRNWLPISAVSILVPVLVFFGSREFLRVYLPTWTLS</sequence>
<accession>A0A3P1SQI8</accession>
<protein>
    <submittedName>
        <fullName evidence="3">Tripartite tricarboxylate transporter TctB family protein</fullName>
    </submittedName>
</protein>
<dbReference type="OrthoDB" id="5431219at2"/>
<organism evidence="3 4">
    <name type="scientific">Amphritea balenae</name>
    <dbReference type="NCBI Taxonomy" id="452629"/>
    <lineage>
        <taxon>Bacteria</taxon>
        <taxon>Pseudomonadati</taxon>
        <taxon>Pseudomonadota</taxon>
        <taxon>Gammaproteobacteria</taxon>
        <taxon>Oceanospirillales</taxon>
        <taxon>Oceanospirillaceae</taxon>
        <taxon>Amphritea</taxon>
    </lineage>
</organism>
<feature type="transmembrane region" description="Helical" evidence="1">
    <location>
        <begin position="123"/>
        <end position="141"/>
    </location>
</feature>
<evidence type="ECO:0000256" key="1">
    <source>
        <dbReference type="SAM" id="Phobius"/>
    </source>
</evidence>
<name>A0A3P1SQI8_9GAMM</name>
<evidence type="ECO:0000259" key="2">
    <source>
        <dbReference type="Pfam" id="PF07331"/>
    </source>
</evidence>
<dbReference type="EMBL" id="RQXV01000005">
    <property type="protein sequence ID" value="RRC99383.1"/>
    <property type="molecule type" value="Genomic_DNA"/>
</dbReference>
<dbReference type="Pfam" id="PF07331">
    <property type="entry name" value="TctB"/>
    <property type="match status" value="1"/>
</dbReference>
<keyword evidence="1" id="KW-0472">Membrane</keyword>
<feature type="domain" description="DUF1468" evidence="2">
    <location>
        <begin position="13"/>
        <end position="150"/>
    </location>
</feature>